<protein>
    <submittedName>
        <fullName evidence="1">Uncharacterized protein</fullName>
    </submittedName>
</protein>
<organism evidence="1 2">
    <name type="scientific">Pedobacter steynii</name>
    <dbReference type="NCBI Taxonomy" id="430522"/>
    <lineage>
        <taxon>Bacteria</taxon>
        <taxon>Pseudomonadati</taxon>
        <taxon>Bacteroidota</taxon>
        <taxon>Sphingobacteriia</taxon>
        <taxon>Sphingobacteriales</taxon>
        <taxon>Sphingobacteriaceae</taxon>
        <taxon>Pedobacter</taxon>
    </lineage>
</organism>
<dbReference type="RefSeq" id="WP_074604186.1">
    <property type="nucleotide sequence ID" value="NZ_FNGY01000001.1"/>
</dbReference>
<evidence type="ECO:0000313" key="2">
    <source>
        <dbReference type="Proteomes" id="UP000183200"/>
    </source>
</evidence>
<keyword evidence="2" id="KW-1185">Reference proteome</keyword>
<dbReference type="Proteomes" id="UP000183200">
    <property type="component" value="Unassembled WGS sequence"/>
</dbReference>
<name>A0A1G9JFZ2_9SPHI</name>
<dbReference type="AlphaFoldDB" id="A0A1G9JFZ2"/>
<sequence>MQEIINNYRAEKEESILEDFRFIHNGKTGYYEIFDLNYWKRKDLIFELYHNYGLADKPLIKWLLTEELKASQINTPVYTVDLCAFMLYKHMEMEDIYMLYDAKFSAGTDLQVYVDIELLFGFDRNETKAYLENKPKDKRKNKKVLKAIEYYEQNPDATFKSRAAYIEHFETRKIKGIKSDLEELTENQ</sequence>
<dbReference type="OrthoDB" id="6637343at2"/>
<accession>A0A1G9JFZ2</accession>
<reference evidence="2" key="1">
    <citation type="submission" date="2016-10" db="EMBL/GenBank/DDBJ databases">
        <authorList>
            <person name="Varghese N."/>
            <person name="Submissions S."/>
        </authorList>
    </citation>
    <scope>NUCLEOTIDE SEQUENCE [LARGE SCALE GENOMIC DNA]</scope>
    <source>
        <strain evidence="2">DSM 19110</strain>
    </source>
</reference>
<evidence type="ECO:0000313" key="1">
    <source>
        <dbReference type="EMBL" id="SDL36489.1"/>
    </source>
</evidence>
<gene>
    <name evidence="1" type="ORF">SAMN05421820_101253</name>
</gene>
<dbReference type="EMBL" id="FNGY01000001">
    <property type="protein sequence ID" value="SDL36489.1"/>
    <property type="molecule type" value="Genomic_DNA"/>
</dbReference>
<proteinExistence type="predicted"/>